<dbReference type="InterPro" id="IPR016187">
    <property type="entry name" value="CTDL_fold"/>
</dbReference>
<feature type="domain" description="C-type lectin" evidence="4">
    <location>
        <begin position="270"/>
        <end position="391"/>
    </location>
</feature>
<dbReference type="Gene3D" id="3.50.4.10">
    <property type="entry name" value="Hepatocyte Growth Factor"/>
    <property type="match status" value="1"/>
</dbReference>
<evidence type="ECO:0000313" key="7">
    <source>
        <dbReference type="Proteomes" id="UP001497623"/>
    </source>
</evidence>
<dbReference type="SMART" id="SM00034">
    <property type="entry name" value="CLECT"/>
    <property type="match status" value="9"/>
</dbReference>
<feature type="domain" description="C-type lectin" evidence="4">
    <location>
        <begin position="1173"/>
        <end position="1275"/>
    </location>
</feature>
<gene>
    <name evidence="6" type="ORF">MNOR_LOCUS11284</name>
</gene>
<feature type="domain" description="C-type lectin" evidence="4">
    <location>
        <begin position="636"/>
        <end position="752"/>
    </location>
</feature>
<dbReference type="InterPro" id="IPR001304">
    <property type="entry name" value="C-type_lectin-like"/>
</dbReference>
<dbReference type="EMBL" id="CAXKWB010005906">
    <property type="protein sequence ID" value="CAL4080456.1"/>
    <property type="molecule type" value="Genomic_DNA"/>
</dbReference>
<dbReference type="InterPro" id="IPR003609">
    <property type="entry name" value="Pan_app"/>
</dbReference>
<dbReference type="PROSITE" id="PS50948">
    <property type="entry name" value="PAN"/>
    <property type="match status" value="1"/>
</dbReference>
<feature type="chain" id="PRO_5043528165" evidence="3">
    <location>
        <begin position="19"/>
        <end position="1945"/>
    </location>
</feature>
<comment type="caution">
    <text evidence="6">The sequence shown here is derived from an EMBL/GenBank/DDBJ whole genome shotgun (WGS) entry which is preliminary data.</text>
</comment>
<feature type="compositionally biased region" description="Basic residues" evidence="2">
    <location>
        <begin position="83"/>
        <end position="96"/>
    </location>
</feature>
<dbReference type="CDD" id="cd00037">
    <property type="entry name" value="CLECT"/>
    <property type="match status" value="9"/>
</dbReference>
<dbReference type="InterPro" id="IPR018378">
    <property type="entry name" value="C-type_lectin_CS"/>
</dbReference>
<reference evidence="6 7" key="1">
    <citation type="submission" date="2024-05" db="EMBL/GenBank/DDBJ databases">
        <authorList>
            <person name="Wallberg A."/>
        </authorList>
    </citation>
    <scope>NUCLEOTIDE SEQUENCE [LARGE SCALE GENOMIC DNA]</scope>
</reference>
<feature type="domain" description="C-type lectin" evidence="4">
    <location>
        <begin position="910"/>
        <end position="1030"/>
    </location>
</feature>
<dbReference type="Pfam" id="PF00024">
    <property type="entry name" value="PAN_1"/>
    <property type="match status" value="1"/>
</dbReference>
<protein>
    <submittedName>
        <fullName evidence="6">Uncharacterized protein</fullName>
    </submittedName>
</protein>
<evidence type="ECO:0000256" key="1">
    <source>
        <dbReference type="ARBA" id="ARBA00023157"/>
    </source>
</evidence>
<feature type="compositionally biased region" description="Polar residues" evidence="2">
    <location>
        <begin position="45"/>
        <end position="54"/>
    </location>
</feature>
<dbReference type="Gene3D" id="3.10.100.10">
    <property type="entry name" value="Mannose-Binding Protein A, subunit A"/>
    <property type="match status" value="9"/>
</dbReference>
<dbReference type="PANTHER" id="PTHR22801:SF63">
    <property type="entry name" value="C-TYPE LECTIN DOMAIN-CONTAINING PROTEIN"/>
    <property type="match status" value="1"/>
</dbReference>
<feature type="domain" description="C-type lectin" evidence="4">
    <location>
        <begin position="1446"/>
        <end position="1559"/>
    </location>
</feature>
<dbReference type="CDD" id="cd01099">
    <property type="entry name" value="PAN_AP_HGF"/>
    <property type="match status" value="1"/>
</dbReference>
<dbReference type="InterPro" id="IPR050801">
    <property type="entry name" value="Ca-Dep_Lectins_ImmuneDev"/>
</dbReference>
<evidence type="ECO:0000259" key="4">
    <source>
        <dbReference type="PROSITE" id="PS50041"/>
    </source>
</evidence>
<feature type="domain" description="C-type lectin" evidence="4">
    <location>
        <begin position="1592"/>
        <end position="1704"/>
    </location>
</feature>
<dbReference type="PROSITE" id="PS50041">
    <property type="entry name" value="C_TYPE_LECTIN_2"/>
    <property type="match status" value="9"/>
</dbReference>
<feature type="domain" description="C-type lectin" evidence="4">
    <location>
        <begin position="432"/>
        <end position="549"/>
    </location>
</feature>
<dbReference type="SUPFAM" id="SSF56436">
    <property type="entry name" value="C-type lectin-like"/>
    <property type="match status" value="9"/>
</dbReference>
<dbReference type="InterPro" id="IPR016186">
    <property type="entry name" value="C-type_lectin-like/link_sf"/>
</dbReference>
<dbReference type="PANTHER" id="PTHR22801">
    <property type="entry name" value="LITHOSTATHINE"/>
    <property type="match status" value="1"/>
</dbReference>
<sequence length="1945" mass="219501">MRCSDLLLLHLLLGAALSLLVINARSIENEELQHPVALSDEENGSGDQVITSEAPSKDQEPKKPIKAKLKESKRRFDADKKEIKRTKSKEKTRSKRTAVPTRQKGQPLVSGTEGRSYDTPPIVRMEHRAGVSDLSSQIRKVIAQFSARHTEETQEQSEVGDIVSALSEAIRSSQQRVEDHVMHLTQENSAQMSAVVAAVNQSADSLASLAETAEETHGFLASIAQTLGSINAKLHQHLHGIPLIGTAIPLVESTTATYGTTCTGDAWENYGDGCIHISSRSPELNNRLNWHDARSYCRSQGGALLEPDDVYYLYNFLNENNLYHDYWIGGSKSGLDDETQWEWLSGKPIVSDAWSAQPRADRFLSCLNFSSQESLPLSSGHCFEESYYICQQLLPTSTTENPTWSFSMKWSTANATERPTPQGLCEEPYFKVGSECFRAVDESLPWHDARSYCQDEGSDLAEPEDLDALKEYLVSTDYVYDYWLGGTDEAEEGEWLWVSGRPLREEWMQGSGDFDGGEDQDCFDFRPDYDNDYPVNDFDCSHDQRFICEKPMDAPIEGGSVAVEAESFIELMQEILRHPDLAIVRNETQSSKNETESPMNDTTENPTWSFAVKWSTANTTEKPLSQVMCSEPYFVIGSECFRVVDEALTWHDARSHCQAEGDDLAEPEDIQIFRQHLLDDRYTLDYWLGGTDEAVKGEWVWLSGRPVEEEWWMQDQPNRQGEDDQQCLDFQTLSEPFFNDFFCSHEQAFICEKPMEHPSDGGSVAVEAASFIELLQGILTHPVLSLAQNDTQPSNNETESSNSNNQENGLSSNSTNQVNDLFQFLNLFTSLENSGEKPKTPESSNSTNQVNDLFQFFNLFKPSENSNKTPETPGDAITNNMNGLFQGLSEMIHGAFSQQDGWCRPPLELIGSECFFISDVLVDADNAAVESEMTWDDARQFCEENGGDLAEPSDPEALKEIMTDGVLYWIGSEYDESESTWKWVSGKTATFNISTDLDANLWYCSILYDMEGSIGFDAYDCEKTQRWICEKPNPNEKSVNETTPEILVSPLPSAGSIFLTTGWTNATNACITGKNDKVLRNVSSLDDCRSRCQAPGVGFYCRSVEYNSVARRCVLSKSDSNSFNFRQQCHRRKWVFSEIIEPNPNDISVNETTPSAESISLSRESCKFPFEVVGSQCLYVGENEATWQEAQKMCQNMNGNLAEVLEEQDSVINFLSRKAGQWSWAWIARTSSSNNNQWLRSQTSVRGRWVEVPDETYDGCLKLGVEYGGYKPYDCTDGGGHYICERKVNSTVSSSEEESEHPYVLVGSELFLVRRNLKLSWSMAQRDCQQHGGYLAEPQNLTGLRNYMIKHDYDDDYWIGGSDQEIEGKWIWTGSGNPIIDEWMEDQPSGETSQNCLDFQPKKIPSLNDYSCGVTQNYICQKDYQPSDPTESTVIPETDHGNYKRIGTEMFLVVKQKLSWPDAREHCKQNGGDLAAPDNLELLQNYLKDKDELHDYWLGGTDEAKEGTWTWLGGASIANSWKSSQPSGGRAQNCLDFRSASNPSLNDYECDEPQYFICETEDSSLGITLNEVITTTTSVLKLEDCNEPFFQIGNECFLVVKEEKTWRQAQDYCENQGASLAVPTTQDELKDYLQENGLIRDYWLGATDEAEEGTWISVMGEPIIWPNNVEIPINENENCLDFRTDRTPSYYDYYCENEQYFICERVSSDPVTDSTTPMPEDSCEYPFVMIGSECFKIVPYQNGTWYDARLDCKNNGGDLAVPSNLDLLQIYLEENDMINDYWLGGSDEEEEGTWLWLTGEEITSGFDDGEPYIDNTENCLDFRADDIKPLHDYYCSSTQAYICEKPLASIPPRNGIEAGLTLSVMETNQCTVQTFIGLTRRRELIDTELTLSKQYGRIETINITNEESHTFEGVDPGIYTLCVHTRLASNPKTQSNCTNFVVESE</sequence>
<evidence type="ECO:0000313" key="6">
    <source>
        <dbReference type="EMBL" id="CAL4080456.1"/>
    </source>
</evidence>
<evidence type="ECO:0000256" key="2">
    <source>
        <dbReference type="SAM" id="MobiDB-lite"/>
    </source>
</evidence>
<dbReference type="Proteomes" id="UP001497623">
    <property type="component" value="Unassembled WGS sequence"/>
</dbReference>
<organism evidence="6 7">
    <name type="scientific">Meganyctiphanes norvegica</name>
    <name type="common">Northern krill</name>
    <name type="synonym">Thysanopoda norvegica</name>
    <dbReference type="NCBI Taxonomy" id="48144"/>
    <lineage>
        <taxon>Eukaryota</taxon>
        <taxon>Metazoa</taxon>
        <taxon>Ecdysozoa</taxon>
        <taxon>Arthropoda</taxon>
        <taxon>Crustacea</taxon>
        <taxon>Multicrustacea</taxon>
        <taxon>Malacostraca</taxon>
        <taxon>Eumalacostraca</taxon>
        <taxon>Eucarida</taxon>
        <taxon>Euphausiacea</taxon>
        <taxon>Euphausiidae</taxon>
        <taxon>Meganyctiphanes</taxon>
    </lineage>
</organism>
<evidence type="ECO:0000256" key="3">
    <source>
        <dbReference type="SAM" id="SignalP"/>
    </source>
</evidence>
<keyword evidence="7" id="KW-1185">Reference proteome</keyword>
<feature type="region of interest" description="Disordered" evidence="2">
    <location>
        <begin position="788"/>
        <end position="813"/>
    </location>
</feature>
<evidence type="ECO:0000259" key="5">
    <source>
        <dbReference type="PROSITE" id="PS50948"/>
    </source>
</evidence>
<dbReference type="Pfam" id="PF00059">
    <property type="entry name" value="Lectin_C"/>
    <property type="match status" value="9"/>
</dbReference>
<feature type="domain" description="C-type lectin" evidence="4">
    <location>
        <begin position="1730"/>
        <end position="1844"/>
    </location>
</feature>
<proteinExistence type="predicted"/>
<feature type="non-terminal residue" evidence="6">
    <location>
        <position position="1945"/>
    </location>
</feature>
<accession>A0AAV2QHA0</accession>
<feature type="domain" description="Apple" evidence="5">
    <location>
        <begin position="1058"/>
        <end position="1129"/>
    </location>
</feature>
<dbReference type="PROSITE" id="PS00615">
    <property type="entry name" value="C_TYPE_LECTIN_1"/>
    <property type="match status" value="1"/>
</dbReference>
<keyword evidence="3" id="KW-0732">Signal</keyword>
<name>A0AAV2QHA0_MEGNR</name>
<feature type="compositionally biased region" description="Basic and acidic residues" evidence="2">
    <location>
        <begin position="55"/>
        <end position="82"/>
    </location>
</feature>
<keyword evidence="1" id="KW-1015">Disulfide bond</keyword>
<feature type="compositionally biased region" description="Low complexity" evidence="2">
    <location>
        <begin position="794"/>
        <end position="813"/>
    </location>
</feature>
<dbReference type="SUPFAM" id="SSF57414">
    <property type="entry name" value="Hairpin loop containing domain-like"/>
    <property type="match status" value="1"/>
</dbReference>
<feature type="domain" description="C-type lectin" evidence="4">
    <location>
        <begin position="1306"/>
        <end position="1421"/>
    </location>
</feature>
<feature type="signal peptide" evidence="3">
    <location>
        <begin position="1"/>
        <end position="18"/>
    </location>
</feature>
<feature type="region of interest" description="Disordered" evidence="2">
    <location>
        <begin position="36"/>
        <end position="120"/>
    </location>
</feature>